<keyword evidence="2" id="KW-0732">Signal</keyword>
<dbReference type="KEGG" id="amic:Ami3637_05585"/>
<sequence>MKKIFMILLCGVFVCVGAYVNTDESYAAHWADQYLNNLVSQKIMRGDDEGNLKPDDSITRAEFVAMVNRAFGYGQKGNVAFNDVPEESWYYDDIGIAKKQGYFNGIYPDTAGPDKPLKREEAVTMLCRALKIEGVGTDSLQFADSKTFSSWSKDYINAAVDKKFLSGYPDQTFKPADYMTRGEMAKVLSQVAGEIVKDKGSNYIGYANGNVSVVQTGASLRNTIIPGDLYITAGMGTGYTQLDNLTVGGDLIISGTGNAESGQVSVILTDCDINNLVIDSGNSNSMSVRADGGSVIHNTTVKSNAYLEEDDSKGTAFKDVVLKGPTGTTLNLSGSFENVSVKAENNKLSVDKGNVDALTVDEDAVKGSVFIQKDATVNTLYCDTATTVTGTGKIDEVSINANGCNISMLPDHIYIRPGVTAVVNGQTMTSVDAEANNADPEFMSGYPKYQDLMSTSVKLLAKTNKPGKIYWAVKNVDLVGTGMSEEGVKNPDKRYVVQSGTVSVVGDKEVSINVTGLTSGVNYEYYMVFEDFKLDTTDVQRGGFKTVDIVNPTFLNSTPKISGSTKSSFTMVVMPSKNTTLYWAVLPSKAVSPTIESLSGLKVSGALGLGSVGGCAMNDPKEIPMVGTDGKQLAENTTYDIYMVLKDDSGNLSSLAKVIGTTLDQTPPEFMDGYPWNEPGAATSLNIRHMSTEAGTLYWAVYPMDFKFPPVDNYDTITDAAIKKDLQIRAITTGQKAVKNGKVTVTEKKDSTLNITGLTKATPYDLYFVLMDNAGNYSDPKSLLGVKTLDTSPPVATMDFDKVLEGNPVVSANISVMFDEIAYYDGTEKDIRMTQLPADQKVNILKSMFSVHDLLSVSKPDYISDIDYSKVLIGEKDGKTIVTFPQAAFGNGKGLNSGGNYQFELNNVIDSDGNAMSQATLLKAFKVVAPQVYLSRYNGTETLADNEIGFSLKPAEGINSDKYFDAIIQTDKLITFDLYIGDGSVTGGALYAHDIRLEAGQARSVASMVAGNSYQKFIDLKPTNYKLVIKNFNSMDSSRMTSWDGTLNIQAMAVIGEPYNLTNLGTNILNASKPLDIIKNNADTMIVSNPEIFGVKRVYADTAQPILIDGVKYETYDTAVKVIAMADKPATLYYVAVPLANMTGKTPPTVDQVLAGRPAYLDSQSGSINLADGQVQYDKLIDKLKPSTGYKFFYVLKGKASDNLVVKNTEQVGGAYNADFTTQNEITPTLTEGPVPSGISDKATAQMVGTANTAAKVYWVMYTSGRYPNKSDGTPYFTPDQIIQLSNSDGTVVDSGNFSVDTKSDTNPNKDGIQFDFTCKNMESTKTYDVFVALQSEYSGKMSDKVFLYKNVRSKDMTPPYINNEPKTVIKGWTTKTIGDTSINTYNGSIAVRFSEPLYYKNSLAGDEMYPLTVAQLITPGGVALEPEYGGLLTFDRPDVKVSAVGYSTSDSDNGKYPITGLDFAFFGVQNGSVIGINAEIYDRGGWRAGQFIMEFVEKPNHTDSYFNVKFVSNTTTTTTK</sequence>
<accession>A0A6P1MDL9</accession>
<dbReference type="PROSITE" id="PS51272">
    <property type="entry name" value="SLH"/>
    <property type="match status" value="3"/>
</dbReference>
<dbReference type="RefSeq" id="WP_162361701.1">
    <property type="nucleotide sequence ID" value="NZ_CP047591.1"/>
</dbReference>
<name>A0A6P1MDL9_9FIRM</name>
<evidence type="ECO:0000256" key="1">
    <source>
        <dbReference type="ARBA" id="ARBA00022737"/>
    </source>
</evidence>
<dbReference type="InterPro" id="IPR051465">
    <property type="entry name" value="Cell_Envelope_Struct_Comp"/>
</dbReference>
<protein>
    <recommendedName>
        <fullName evidence="3">SLH domain-containing protein</fullName>
    </recommendedName>
</protein>
<dbReference type="Pfam" id="PF00395">
    <property type="entry name" value="SLH"/>
    <property type="match status" value="3"/>
</dbReference>
<dbReference type="PANTHER" id="PTHR43308">
    <property type="entry name" value="OUTER MEMBRANE PROTEIN ALPHA-RELATED"/>
    <property type="match status" value="1"/>
</dbReference>
<evidence type="ECO:0000313" key="5">
    <source>
        <dbReference type="Proteomes" id="UP000463883"/>
    </source>
</evidence>
<evidence type="ECO:0000259" key="3">
    <source>
        <dbReference type="PROSITE" id="PS51272"/>
    </source>
</evidence>
<keyword evidence="5" id="KW-1185">Reference proteome</keyword>
<feature type="domain" description="SLH" evidence="3">
    <location>
        <begin position="82"/>
        <end position="138"/>
    </location>
</feature>
<feature type="domain" description="SLH" evidence="3">
    <location>
        <begin position="139"/>
        <end position="202"/>
    </location>
</feature>
<evidence type="ECO:0000313" key="4">
    <source>
        <dbReference type="EMBL" id="QHI71931.1"/>
    </source>
</evidence>
<keyword evidence="1" id="KW-0677">Repeat</keyword>
<dbReference type="InterPro" id="IPR001119">
    <property type="entry name" value="SLH_dom"/>
</dbReference>
<gene>
    <name evidence="4" type="ORF">Ami3637_05585</name>
</gene>
<feature type="signal peptide" evidence="2">
    <location>
        <begin position="1"/>
        <end position="18"/>
    </location>
</feature>
<dbReference type="Proteomes" id="UP000463883">
    <property type="component" value="Chromosome"/>
</dbReference>
<reference evidence="4 5" key="1">
    <citation type="submission" date="2020-01" db="EMBL/GenBank/DDBJ databases">
        <title>Genomic analysis of Aminipila sp. CBA3637.</title>
        <authorList>
            <person name="Kim Y.B."/>
            <person name="Roh S.W."/>
        </authorList>
    </citation>
    <scope>NUCLEOTIDE SEQUENCE [LARGE SCALE GENOMIC DNA]</scope>
    <source>
        <strain evidence="4 5">CBA3637</strain>
    </source>
</reference>
<organism evidence="4 5">
    <name type="scientific">Aminipila terrae</name>
    <dbReference type="NCBI Taxonomy" id="2697030"/>
    <lineage>
        <taxon>Bacteria</taxon>
        <taxon>Bacillati</taxon>
        <taxon>Bacillota</taxon>
        <taxon>Clostridia</taxon>
        <taxon>Peptostreptococcales</taxon>
        <taxon>Anaerovoracaceae</taxon>
        <taxon>Aminipila</taxon>
    </lineage>
</organism>
<feature type="domain" description="SLH" evidence="3">
    <location>
        <begin position="18"/>
        <end position="81"/>
    </location>
</feature>
<evidence type="ECO:0000256" key="2">
    <source>
        <dbReference type="SAM" id="SignalP"/>
    </source>
</evidence>
<feature type="chain" id="PRO_5038569752" description="SLH domain-containing protein" evidence="2">
    <location>
        <begin position="19"/>
        <end position="1521"/>
    </location>
</feature>
<dbReference type="EMBL" id="CP047591">
    <property type="protein sequence ID" value="QHI71931.1"/>
    <property type="molecule type" value="Genomic_DNA"/>
</dbReference>
<proteinExistence type="predicted"/>